<keyword evidence="3" id="KW-1185">Reference proteome</keyword>
<evidence type="ECO:0000313" key="2">
    <source>
        <dbReference type="EMBL" id="GIY01987.1"/>
    </source>
</evidence>
<sequence length="80" mass="8973">MLGVVCVKTFFRLINDDFPSGNLWFGAHFLVASLADKSLQPPAKGEQRTEEATNQTITSPENQCRTQTSKKNDKQQHGHK</sequence>
<proteinExistence type="predicted"/>
<reference evidence="2 3" key="1">
    <citation type="submission" date="2021-06" db="EMBL/GenBank/DDBJ databases">
        <title>Caerostris extrusa draft genome.</title>
        <authorList>
            <person name="Kono N."/>
            <person name="Arakawa K."/>
        </authorList>
    </citation>
    <scope>NUCLEOTIDE SEQUENCE [LARGE SCALE GENOMIC DNA]</scope>
</reference>
<dbReference type="EMBL" id="BPLR01005394">
    <property type="protein sequence ID" value="GIY01987.1"/>
    <property type="molecule type" value="Genomic_DNA"/>
</dbReference>
<name>A0AAV4PY45_CAEEX</name>
<organism evidence="2 3">
    <name type="scientific">Caerostris extrusa</name>
    <name type="common">Bark spider</name>
    <name type="synonym">Caerostris bankana</name>
    <dbReference type="NCBI Taxonomy" id="172846"/>
    <lineage>
        <taxon>Eukaryota</taxon>
        <taxon>Metazoa</taxon>
        <taxon>Ecdysozoa</taxon>
        <taxon>Arthropoda</taxon>
        <taxon>Chelicerata</taxon>
        <taxon>Arachnida</taxon>
        <taxon>Araneae</taxon>
        <taxon>Araneomorphae</taxon>
        <taxon>Entelegynae</taxon>
        <taxon>Araneoidea</taxon>
        <taxon>Araneidae</taxon>
        <taxon>Caerostris</taxon>
    </lineage>
</organism>
<dbReference type="Proteomes" id="UP001054945">
    <property type="component" value="Unassembled WGS sequence"/>
</dbReference>
<dbReference type="AlphaFoldDB" id="A0AAV4PY45"/>
<evidence type="ECO:0000313" key="3">
    <source>
        <dbReference type="Proteomes" id="UP001054945"/>
    </source>
</evidence>
<protein>
    <submittedName>
        <fullName evidence="2">Uncharacterized protein</fullName>
    </submittedName>
</protein>
<gene>
    <name evidence="2" type="ORF">CEXT_404221</name>
</gene>
<feature type="compositionally biased region" description="Polar residues" evidence="1">
    <location>
        <begin position="52"/>
        <end position="69"/>
    </location>
</feature>
<accession>A0AAV4PY45</accession>
<evidence type="ECO:0000256" key="1">
    <source>
        <dbReference type="SAM" id="MobiDB-lite"/>
    </source>
</evidence>
<comment type="caution">
    <text evidence="2">The sequence shown here is derived from an EMBL/GenBank/DDBJ whole genome shotgun (WGS) entry which is preliminary data.</text>
</comment>
<feature type="compositionally biased region" description="Basic and acidic residues" evidence="1">
    <location>
        <begin position="70"/>
        <end position="80"/>
    </location>
</feature>
<feature type="region of interest" description="Disordered" evidence="1">
    <location>
        <begin position="39"/>
        <end position="80"/>
    </location>
</feature>